<name>A0AAN7BXN7_9PEZI</name>
<sequence>MAPVTPDLNTLQENIKNTLSDIFTLLANISTNPNNTPQSLSQNITTLDRSLLSVYNTAATLPPSQNHGIPLPLMEYVENGRNPDIYTREFVEMVRRMNQLARGKAHAFRDFRDVLAGEMIVALPELKEDVERVVDATGGETT</sequence>
<dbReference type="InterPro" id="IPR019145">
    <property type="entry name" value="Mediator_Med10"/>
</dbReference>
<evidence type="ECO:0000256" key="3">
    <source>
        <dbReference type="ARBA" id="ARBA00019617"/>
    </source>
</evidence>
<dbReference type="EMBL" id="MU865292">
    <property type="protein sequence ID" value="KAK4231546.1"/>
    <property type="molecule type" value="Genomic_DNA"/>
</dbReference>
<comment type="subcellular location">
    <subcellularLocation>
        <location evidence="1 9">Nucleus</location>
    </subcellularLocation>
</comment>
<keyword evidence="11" id="KW-1185">Reference proteome</keyword>
<comment type="similarity">
    <text evidence="2 9">Belongs to the Mediator complex subunit 10 family.</text>
</comment>
<dbReference type="GO" id="GO:0016592">
    <property type="term" value="C:mediator complex"/>
    <property type="evidence" value="ECO:0007669"/>
    <property type="project" value="InterPro"/>
</dbReference>
<dbReference type="GO" id="GO:0003712">
    <property type="term" value="F:transcription coregulator activity"/>
    <property type="evidence" value="ECO:0007669"/>
    <property type="project" value="InterPro"/>
</dbReference>
<accession>A0AAN7BXN7</accession>
<evidence type="ECO:0000256" key="1">
    <source>
        <dbReference type="ARBA" id="ARBA00004123"/>
    </source>
</evidence>
<keyword evidence="4 9" id="KW-0805">Transcription regulation</keyword>
<evidence type="ECO:0000256" key="6">
    <source>
        <dbReference type="ARBA" id="ARBA00023163"/>
    </source>
</evidence>
<gene>
    <name evidence="9" type="primary">MED10</name>
    <name evidence="10" type="ORF">QBC38DRAFT_334240</name>
</gene>
<feature type="non-terminal residue" evidence="10">
    <location>
        <position position="142"/>
    </location>
</feature>
<comment type="function">
    <text evidence="9">Component of the Mediator complex, a coactivator involved in the regulated transcription of nearly all RNA polymerase II-dependent genes. Mediator functions as a bridge to convey information from gene-specific regulatory proteins to the basal RNA polymerase II transcription machinery. Mediator is recruited to promoters by direct interactions with regulatory proteins and serves as a scaffold for the assembly of a functional preinitiation complex with RNA polymerase II and the general transcription factors.</text>
</comment>
<reference evidence="10" key="2">
    <citation type="submission" date="2023-05" db="EMBL/GenBank/DDBJ databases">
        <authorList>
            <consortium name="Lawrence Berkeley National Laboratory"/>
            <person name="Steindorff A."/>
            <person name="Hensen N."/>
            <person name="Bonometti L."/>
            <person name="Westerberg I."/>
            <person name="Brannstrom I.O."/>
            <person name="Guillou S."/>
            <person name="Cros-Aarteil S."/>
            <person name="Calhoun S."/>
            <person name="Haridas S."/>
            <person name="Kuo A."/>
            <person name="Mondo S."/>
            <person name="Pangilinan J."/>
            <person name="Riley R."/>
            <person name="Labutti K."/>
            <person name="Andreopoulos B."/>
            <person name="Lipzen A."/>
            <person name="Chen C."/>
            <person name="Yanf M."/>
            <person name="Daum C."/>
            <person name="Ng V."/>
            <person name="Clum A."/>
            <person name="Ohm R."/>
            <person name="Martin F."/>
            <person name="Silar P."/>
            <person name="Natvig D."/>
            <person name="Lalanne C."/>
            <person name="Gautier V."/>
            <person name="Ament-Velasquez S.L."/>
            <person name="Kruys A."/>
            <person name="Hutchinson M.I."/>
            <person name="Powell A.J."/>
            <person name="Barry K."/>
            <person name="Miller A.N."/>
            <person name="Grigoriev I.V."/>
            <person name="Debuchy R."/>
            <person name="Gladieux P."/>
            <person name="Thoren M.H."/>
            <person name="Johannesson H."/>
        </authorList>
    </citation>
    <scope>NUCLEOTIDE SEQUENCE</scope>
    <source>
        <strain evidence="10">CBS 990.96</strain>
    </source>
</reference>
<keyword evidence="5 9" id="KW-0010">Activator</keyword>
<comment type="subunit">
    <text evidence="9">Component of the Mediator complex.</text>
</comment>
<evidence type="ECO:0000256" key="4">
    <source>
        <dbReference type="ARBA" id="ARBA00023015"/>
    </source>
</evidence>
<dbReference type="Proteomes" id="UP001301958">
    <property type="component" value="Unassembled WGS sequence"/>
</dbReference>
<evidence type="ECO:0000313" key="10">
    <source>
        <dbReference type="EMBL" id="KAK4231546.1"/>
    </source>
</evidence>
<evidence type="ECO:0000256" key="9">
    <source>
        <dbReference type="RuleBase" id="RU364146"/>
    </source>
</evidence>
<dbReference type="GO" id="GO:0006357">
    <property type="term" value="P:regulation of transcription by RNA polymerase II"/>
    <property type="evidence" value="ECO:0007669"/>
    <property type="project" value="InterPro"/>
</dbReference>
<keyword evidence="6 9" id="KW-0804">Transcription</keyword>
<dbReference type="PANTHER" id="PTHR13345">
    <property type="entry name" value="MEDIATOR OF RNA POLYMERASE II TRANSCRIPTION SUBUNIT 10"/>
    <property type="match status" value="1"/>
</dbReference>
<dbReference type="AlphaFoldDB" id="A0AAN7BXN7"/>
<keyword evidence="7 9" id="KW-0539">Nucleus</keyword>
<proteinExistence type="inferred from homology"/>
<protein>
    <recommendedName>
        <fullName evidence="3 9">Mediator of RNA polymerase II transcription subunit 10</fullName>
    </recommendedName>
    <alternativeName>
        <fullName evidence="8 9">Mediator complex subunit 10</fullName>
    </alternativeName>
</protein>
<evidence type="ECO:0000256" key="7">
    <source>
        <dbReference type="ARBA" id="ARBA00023242"/>
    </source>
</evidence>
<evidence type="ECO:0000313" key="11">
    <source>
        <dbReference type="Proteomes" id="UP001301958"/>
    </source>
</evidence>
<evidence type="ECO:0000256" key="2">
    <source>
        <dbReference type="ARBA" id="ARBA00005389"/>
    </source>
</evidence>
<evidence type="ECO:0000256" key="8">
    <source>
        <dbReference type="ARBA" id="ARBA00032004"/>
    </source>
</evidence>
<evidence type="ECO:0000256" key="5">
    <source>
        <dbReference type="ARBA" id="ARBA00023159"/>
    </source>
</evidence>
<dbReference type="Pfam" id="PF09748">
    <property type="entry name" value="Med10"/>
    <property type="match status" value="1"/>
</dbReference>
<organism evidence="10 11">
    <name type="scientific">Podospora fimiseda</name>
    <dbReference type="NCBI Taxonomy" id="252190"/>
    <lineage>
        <taxon>Eukaryota</taxon>
        <taxon>Fungi</taxon>
        <taxon>Dikarya</taxon>
        <taxon>Ascomycota</taxon>
        <taxon>Pezizomycotina</taxon>
        <taxon>Sordariomycetes</taxon>
        <taxon>Sordariomycetidae</taxon>
        <taxon>Sordariales</taxon>
        <taxon>Podosporaceae</taxon>
        <taxon>Podospora</taxon>
    </lineage>
</organism>
<comment type="caution">
    <text evidence="10">The sequence shown here is derived from an EMBL/GenBank/DDBJ whole genome shotgun (WGS) entry which is preliminary data.</text>
</comment>
<dbReference type="PANTHER" id="PTHR13345:SF13">
    <property type="entry name" value="MEDIATOR OF RNA POLYMERASE II TRANSCRIPTION SUBUNIT 10"/>
    <property type="match status" value="1"/>
</dbReference>
<reference evidence="10" key="1">
    <citation type="journal article" date="2023" name="Mol. Phylogenet. Evol.">
        <title>Genome-scale phylogeny and comparative genomics of the fungal order Sordariales.</title>
        <authorList>
            <person name="Hensen N."/>
            <person name="Bonometti L."/>
            <person name="Westerberg I."/>
            <person name="Brannstrom I.O."/>
            <person name="Guillou S."/>
            <person name="Cros-Aarteil S."/>
            <person name="Calhoun S."/>
            <person name="Haridas S."/>
            <person name="Kuo A."/>
            <person name="Mondo S."/>
            <person name="Pangilinan J."/>
            <person name="Riley R."/>
            <person name="LaButti K."/>
            <person name="Andreopoulos B."/>
            <person name="Lipzen A."/>
            <person name="Chen C."/>
            <person name="Yan M."/>
            <person name="Daum C."/>
            <person name="Ng V."/>
            <person name="Clum A."/>
            <person name="Steindorff A."/>
            <person name="Ohm R.A."/>
            <person name="Martin F."/>
            <person name="Silar P."/>
            <person name="Natvig D.O."/>
            <person name="Lalanne C."/>
            <person name="Gautier V."/>
            <person name="Ament-Velasquez S.L."/>
            <person name="Kruys A."/>
            <person name="Hutchinson M.I."/>
            <person name="Powell A.J."/>
            <person name="Barry K."/>
            <person name="Miller A.N."/>
            <person name="Grigoriev I.V."/>
            <person name="Debuchy R."/>
            <person name="Gladieux P."/>
            <person name="Hiltunen Thoren M."/>
            <person name="Johannesson H."/>
        </authorList>
    </citation>
    <scope>NUCLEOTIDE SEQUENCE</scope>
    <source>
        <strain evidence="10">CBS 990.96</strain>
    </source>
</reference>